<dbReference type="Proteomes" id="UP000492821">
    <property type="component" value="Unassembled WGS sequence"/>
</dbReference>
<reference evidence="3" key="2">
    <citation type="submission" date="2020-10" db="UniProtKB">
        <authorList>
            <consortium name="WormBaseParasite"/>
        </authorList>
    </citation>
    <scope>IDENTIFICATION</scope>
</reference>
<dbReference type="GO" id="GO:0005615">
    <property type="term" value="C:extracellular space"/>
    <property type="evidence" value="ECO:0007669"/>
    <property type="project" value="TreeGrafter"/>
</dbReference>
<keyword evidence="2" id="KW-1185">Reference proteome</keyword>
<dbReference type="InterPro" id="IPR017850">
    <property type="entry name" value="Alkaline_phosphatase_core_sf"/>
</dbReference>
<keyword evidence="1" id="KW-0732">Signal</keyword>
<reference evidence="2" key="1">
    <citation type="journal article" date="2013" name="Genetics">
        <title>The draft genome and transcriptome of Panagrellus redivivus are shaped by the harsh demands of a free-living lifestyle.</title>
        <authorList>
            <person name="Srinivasan J."/>
            <person name="Dillman A.R."/>
            <person name="Macchietto M.G."/>
            <person name="Heikkinen L."/>
            <person name="Lakso M."/>
            <person name="Fracchia K.M."/>
            <person name="Antoshechkin I."/>
            <person name="Mortazavi A."/>
            <person name="Wong G."/>
            <person name="Sternberg P.W."/>
        </authorList>
    </citation>
    <scope>NUCLEOTIDE SEQUENCE [LARGE SCALE GENOMIC DNA]</scope>
    <source>
        <strain evidence="2">MT8872</strain>
    </source>
</reference>
<protein>
    <submittedName>
        <fullName evidence="3">Sulfatase N-terminal domain-containing protein</fullName>
    </submittedName>
</protein>
<evidence type="ECO:0000256" key="1">
    <source>
        <dbReference type="SAM" id="SignalP"/>
    </source>
</evidence>
<dbReference type="InterPro" id="IPR004245">
    <property type="entry name" value="DUF229"/>
</dbReference>
<feature type="signal peptide" evidence="1">
    <location>
        <begin position="1"/>
        <end position="26"/>
    </location>
</feature>
<dbReference type="PANTHER" id="PTHR10974:SF75">
    <property type="entry name" value="SULFATASE DOMAIN-CONTAINING PROTEIN"/>
    <property type="match status" value="1"/>
</dbReference>
<feature type="chain" id="PRO_5028997993" evidence="1">
    <location>
        <begin position="27"/>
        <end position="707"/>
    </location>
</feature>
<dbReference type="WBParaSite" id="Pan_g844.t1">
    <property type="protein sequence ID" value="Pan_g844.t1"/>
    <property type="gene ID" value="Pan_g844"/>
</dbReference>
<organism evidence="2 3">
    <name type="scientific">Panagrellus redivivus</name>
    <name type="common">Microworm</name>
    <dbReference type="NCBI Taxonomy" id="6233"/>
    <lineage>
        <taxon>Eukaryota</taxon>
        <taxon>Metazoa</taxon>
        <taxon>Ecdysozoa</taxon>
        <taxon>Nematoda</taxon>
        <taxon>Chromadorea</taxon>
        <taxon>Rhabditida</taxon>
        <taxon>Tylenchina</taxon>
        <taxon>Panagrolaimomorpha</taxon>
        <taxon>Panagrolaimoidea</taxon>
        <taxon>Panagrolaimidae</taxon>
        <taxon>Panagrellus</taxon>
    </lineage>
</organism>
<dbReference type="PANTHER" id="PTHR10974">
    <property type="entry name" value="FI08016P-RELATED"/>
    <property type="match status" value="1"/>
</dbReference>
<accession>A0A7E4WAP5</accession>
<dbReference type="AlphaFoldDB" id="A0A7E4WAP5"/>
<name>A0A7E4WAP5_PANRE</name>
<dbReference type="CDD" id="cd16021">
    <property type="entry name" value="ALP_like"/>
    <property type="match status" value="1"/>
</dbReference>
<dbReference type="SUPFAM" id="SSF53649">
    <property type="entry name" value="Alkaline phosphatase-like"/>
    <property type="match status" value="1"/>
</dbReference>
<dbReference type="Pfam" id="PF02995">
    <property type="entry name" value="DUF229"/>
    <property type="match status" value="1"/>
</dbReference>
<proteinExistence type="predicted"/>
<sequence length="707" mass="80838">MWTSQAKTAIAAVVITCLVLLMVDDSFSPINETVFKVDTSQYHSYSETPESIEVVNETGEGRNRTGILFDTCVLNELDPWDATINRYFHYGFDPLKNCKRTVKEATKLEDGKLYVLDGRSNIQCWWRCLLPKDDYNYEAKPWNKLTNGSVPECDIVETNCRENVLKSDDEMKKAKKGDSKYKEKTYYEFLHAQAYRNTTSESAEKPKEVKKPDVHIILFDSVSESQFIRSMPKTRHYLREYYDAVSFRYLNKIGVNSRPNGLALLMGKALYPIKQSPMSVGYESDFVNKSDCNKGLDSEQFISFQYQEAGYKTLMSEDWALGVFNWPSCKGFKDTPVDHYMRPYQLRVEGNKYKTNLLRKSIYKGVCRDSYAPQMEYLQDLLEKFPDTPKFTITWMSYVAHDDINGLFHADDYFYNFFKDNNPKLNNSYMFIMGDHGMRFGQVRKTSVGEREDNNPFLFMALPGSLRGDNELLATVRNNAHQLISHYDLYATFADIVAPHRPQNSKKVILRGSSVFKPLPQPRTCDRLRIPFEYCICENKKKQIANDAAPGREAATLMVEKMNKVIQTDQNLKDRCAKLSLSNVSVVVEQFQFEGNLTIYQVTYKVLPGNGQFWGYIGQNVKTTELKVLSDRFPRLDSYDKTAFCAKKSSFAGYCYCKSLLPSSTTTTTTTTASPIKKTTVKNIENSTGAIPLNASTTGDLVTTNSL</sequence>
<evidence type="ECO:0000313" key="3">
    <source>
        <dbReference type="WBParaSite" id="Pan_g844.t1"/>
    </source>
</evidence>
<evidence type="ECO:0000313" key="2">
    <source>
        <dbReference type="Proteomes" id="UP000492821"/>
    </source>
</evidence>
<dbReference type="Gene3D" id="3.40.720.10">
    <property type="entry name" value="Alkaline Phosphatase, subunit A"/>
    <property type="match status" value="1"/>
</dbReference>